<feature type="region of interest" description="Disordered" evidence="1">
    <location>
        <begin position="1"/>
        <end position="78"/>
    </location>
</feature>
<evidence type="ECO:0000256" key="1">
    <source>
        <dbReference type="SAM" id="MobiDB-lite"/>
    </source>
</evidence>
<sequence length="101" mass="10267">MGDINEREELKGDLHGGQLHRQNRAARMGPELEPQPYAGRGGGGYGRGGGGGGRGGRGGRGGGPVAADSLCAGRKPPGDVPPLAKGYAEELSGDLFFKDPI</sequence>
<protein>
    <submittedName>
        <fullName evidence="2">Uncharacterized protein</fullName>
    </submittedName>
</protein>
<gene>
    <name evidence="2" type="ORF">BDV95DRAFT_573880</name>
</gene>
<feature type="compositionally biased region" description="Gly residues" evidence="1">
    <location>
        <begin position="39"/>
        <end position="64"/>
    </location>
</feature>
<dbReference type="AlphaFoldDB" id="A0A7C8MAG9"/>
<evidence type="ECO:0000313" key="2">
    <source>
        <dbReference type="EMBL" id="KAF2870463.1"/>
    </source>
</evidence>
<dbReference type="OrthoDB" id="3784677at2759"/>
<reference evidence="2 3" key="1">
    <citation type="submission" date="2020-01" db="EMBL/GenBank/DDBJ databases">
        <authorList>
            <consortium name="DOE Joint Genome Institute"/>
            <person name="Haridas S."/>
            <person name="Albert R."/>
            <person name="Binder M."/>
            <person name="Bloem J."/>
            <person name="Labutti K."/>
            <person name="Salamov A."/>
            <person name="Andreopoulos B."/>
            <person name="Baker S.E."/>
            <person name="Barry K."/>
            <person name="Bills G."/>
            <person name="Bluhm B.H."/>
            <person name="Cannon C."/>
            <person name="Castanera R."/>
            <person name="Culley D.E."/>
            <person name="Daum C."/>
            <person name="Ezra D."/>
            <person name="Gonzalez J.B."/>
            <person name="Henrissat B."/>
            <person name="Kuo A."/>
            <person name="Liang C."/>
            <person name="Lipzen A."/>
            <person name="Lutzoni F."/>
            <person name="Magnuson J."/>
            <person name="Mondo S."/>
            <person name="Nolan M."/>
            <person name="Ohm R."/>
            <person name="Pangilinan J."/>
            <person name="Park H.-J.H."/>
            <person name="Ramirez L."/>
            <person name="Alfaro M."/>
            <person name="Sun H."/>
            <person name="Tritt A."/>
            <person name="Yoshinaga Y."/>
            <person name="Zwiers L.-H.L."/>
            <person name="Turgeon B.G."/>
            <person name="Goodwin S.B."/>
            <person name="Spatafora J.W."/>
            <person name="Crous P.W."/>
            <person name="Grigoriev I.V."/>
        </authorList>
    </citation>
    <scope>NUCLEOTIDE SEQUENCE [LARGE SCALE GENOMIC DNA]</scope>
    <source>
        <strain evidence="2 3">CBS 611.86</strain>
    </source>
</reference>
<comment type="caution">
    <text evidence="2">The sequence shown here is derived from an EMBL/GenBank/DDBJ whole genome shotgun (WGS) entry which is preliminary data.</text>
</comment>
<evidence type="ECO:0000313" key="3">
    <source>
        <dbReference type="Proteomes" id="UP000481861"/>
    </source>
</evidence>
<keyword evidence="3" id="KW-1185">Reference proteome</keyword>
<proteinExistence type="predicted"/>
<feature type="non-terminal residue" evidence="2">
    <location>
        <position position="101"/>
    </location>
</feature>
<name>A0A7C8MAG9_9PLEO</name>
<organism evidence="2 3">
    <name type="scientific">Massariosphaeria phaeospora</name>
    <dbReference type="NCBI Taxonomy" id="100035"/>
    <lineage>
        <taxon>Eukaryota</taxon>
        <taxon>Fungi</taxon>
        <taxon>Dikarya</taxon>
        <taxon>Ascomycota</taxon>
        <taxon>Pezizomycotina</taxon>
        <taxon>Dothideomycetes</taxon>
        <taxon>Pleosporomycetidae</taxon>
        <taxon>Pleosporales</taxon>
        <taxon>Pleosporales incertae sedis</taxon>
        <taxon>Massariosphaeria</taxon>
    </lineage>
</organism>
<dbReference type="EMBL" id="JAADJZ010000013">
    <property type="protein sequence ID" value="KAF2870463.1"/>
    <property type="molecule type" value="Genomic_DNA"/>
</dbReference>
<dbReference type="Proteomes" id="UP000481861">
    <property type="component" value="Unassembled WGS sequence"/>
</dbReference>
<feature type="compositionally biased region" description="Basic and acidic residues" evidence="1">
    <location>
        <begin position="1"/>
        <end position="14"/>
    </location>
</feature>
<accession>A0A7C8MAG9</accession>